<protein>
    <recommendedName>
        <fullName evidence="2">protein-tyrosine-phosphatase</fullName>
        <ecNumber evidence="2">3.1.3.48</ecNumber>
    </recommendedName>
</protein>
<dbReference type="RefSeq" id="WP_008675134.1">
    <property type="nucleotide sequence ID" value="NZ_CAXSSW010000002.1"/>
</dbReference>
<comment type="caution">
    <text evidence="6">The sequence shown here is derived from an EMBL/GenBank/DDBJ whole genome shotgun (WGS) entry which is preliminary data.</text>
</comment>
<comment type="similarity">
    <text evidence="1">Belongs to the metallo-dependent hydrolases superfamily. CpsB/CapC family.</text>
</comment>
<dbReference type="EMBL" id="WKMC01000014">
    <property type="protein sequence ID" value="MRZ51800.1"/>
    <property type="molecule type" value="Genomic_DNA"/>
</dbReference>
<evidence type="ECO:0000256" key="3">
    <source>
        <dbReference type="ARBA" id="ARBA00022801"/>
    </source>
</evidence>
<dbReference type="EMBL" id="CYYK01000003">
    <property type="protein sequence ID" value="CUN88202.1"/>
    <property type="molecule type" value="Genomic_DNA"/>
</dbReference>
<dbReference type="Proteomes" id="UP000441358">
    <property type="component" value="Unassembled WGS sequence"/>
</dbReference>
<reference evidence="5 7" key="1">
    <citation type="submission" date="2015-09" db="EMBL/GenBank/DDBJ databases">
        <authorList>
            <consortium name="Pathogen Informatics"/>
        </authorList>
    </citation>
    <scope>NUCLEOTIDE SEQUENCE [LARGE SCALE GENOMIC DNA]</scope>
    <source>
        <strain evidence="5 7">2789STDY5608822</strain>
    </source>
</reference>
<gene>
    <name evidence="5" type="primary">cpsB</name>
    <name evidence="5" type="ORF">ERS852380_01205</name>
    <name evidence="6" type="ORF">GKD66_16500</name>
</gene>
<dbReference type="InterPro" id="IPR016195">
    <property type="entry name" value="Pol/histidinol_Pase-like"/>
</dbReference>
<organism evidence="6 8">
    <name type="scientific">Parabacteroides distasonis</name>
    <dbReference type="NCBI Taxonomy" id="823"/>
    <lineage>
        <taxon>Bacteria</taxon>
        <taxon>Pseudomonadati</taxon>
        <taxon>Bacteroidota</taxon>
        <taxon>Bacteroidia</taxon>
        <taxon>Bacteroidales</taxon>
        <taxon>Tannerellaceae</taxon>
        <taxon>Parabacteroides</taxon>
    </lineage>
</organism>
<name>A0A174AHV4_PARDI</name>
<proteinExistence type="inferred from homology"/>
<comment type="catalytic activity">
    <reaction evidence="4">
        <text>O-phospho-L-tyrosyl-[protein] + H2O = L-tyrosyl-[protein] + phosphate</text>
        <dbReference type="Rhea" id="RHEA:10684"/>
        <dbReference type="Rhea" id="RHEA-COMP:10136"/>
        <dbReference type="Rhea" id="RHEA-COMP:20101"/>
        <dbReference type="ChEBI" id="CHEBI:15377"/>
        <dbReference type="ChEBI" id="CHEBI:43474"/>
        <dbReference type="ChEBI" id="CHEBI:46858"/>
        <dbReference type="ChEBI" id="CHEBI:61978"/>
        <dbReference type="EC" id="3.1.3.48"/>
    </reaction>
</comment>
<evidence type="ECO:0000313" key="8">
    <source>
        <dbReference type="Proteomes" id="UP000441358"/>
    </source>
</evidence>
<evidence type="ECO:0000313" key="5">
    <source>
        <dbReference type="EMBL" id="CUN88202.1"/>
    </source>
</evidence>
<dbReference type="InterPro" id="IPR016667">
    <property type="entry name" value="Caps_polysacc_synth_CpsB/CapC"/>
</dbReference>
<dbReference type="GO" id="GO:0004725">
    <property type="term" value="F:protein tyrosine phosphatase activity"/>
    <property type="evidence" value="ECO:0007669"/>
    <property type="project" value="UniProtKB-EC"/>
</dbReference>
<dbReference type="GO" id="GO:0030145">
    <property type="term" value="F:manganese ion binding"/>
    <property type="evidence" value="ECO:0007669"/>
    <property type="project" value="InterPro"/>
</dbReference>
<accession>A0A174AHV4</accession>
<dbReference type="Proteomes" id="UP000095455">
    <property type="component" value="Unassembled WGS sequence"/>
</dbReference>
<evidence type="ECO:0000256" key="1">
    <source>
        <dbReference type="ARBA" id="ARBA00005750"/>
    </source>
</evidence>
<dbReference type="Pfam" id="PF19567">
    <property type="entry name" value="CpsB_CapC"/>
    <property type="match status" value="1"/>
</dbReference>
<dbReference type="PANTHER" id="PTHR39181">
    <property type="entry name" value="TYROSINE-PROTEIN PHOSPHATASE YWQE"/>
    <property type="match status" value="1"/>
</dbReference>
<dbReference type="Gene3D" id="3.20.20.140">
    <property type="entry name" value="Metal-dependent hydrolases"/>
    <property type="match status" value="1"/>
</dbReference>
<dbReference type="PIRSF" id="PIRSF016557">
    <property type="entry name" value="Caps_synth_CpsB"/>
    <property type="match status" value="1"/>
</dbReference>
<dbReference type="PANTHER" id="PTHR39181:SF1">
    <property type="entry name" value="TYROSINE-PROTEIN PHOSPHATASE YWQE"/>
    <property type="match status" value="1"/>
</dbReference>
<evidence type="ECO:0000313" key="7">
    <source>
        <dbReference type="Proteomes" id="UP000095455"/>
    </source>
</evidence>
<evidence type="ECO:0000313" key="6">
    <source>
        <dbReference type="EMBL" id="MRZ51800.1"/>
    </source>
</evidence>
<reference evidence="6 8" key="2">
    <citation type="journal article" date="2019" name="Nat. Med.">
        <title>A library of human gut bacterial isolates paired with longitudinal multiomics data enables mechanistic microbiome research.</title>
        <authorList>
            <person name="Poyet M."/>
            <person name="Groussin M."/>
            <person name="Gibbons S.M."/>
            <person name="Avila-Pacheco J."/>
            <person name="Jiang X."/>
            <person name="Kearney S.M."/>
            <person name="Perrotta A.R."/>
            <person name="Berdy B."/>
            <person name="Zhao S."/>
            <person name="Lieberman T.D."/>
            <person name="Swanson P.K."/>
            <person name="Smith M."/>
            <person name="Roesemann S."/>
            <person name="Alexander J.E."/>
            <person name="Rich S.A."/>
            <person name="Livny J."/>
            <person name="Vlamakis H."/>
            <person name="Clish C."/>
            <person name="Bullock K."/>
            <person name="Deik A."/>
            <person name="Scott J."/>
            <person name="Pierce K.A."/>
            <person name="Xavier R.J."/>
            <person name="Alm E.J."/>
        </authorList>
    </citation>
    <scope>NUCLEOTIDE SEQUENCE [LARGE SCALE GENOMIC DNA]</scope>
    <source>
        <strain evidence="6 8">BIOML-A32</strain>
    </source>
</reference>
<evidence type="ECO:0000256" key="4">
    <source>
        <dbReference type="ARBA" id="ARBA00051722"/>
    </source>
</evidence>
<sequence length="236" mass="27311">MWFFKSSVPIADSGILHGMTDCHSHLLPGVDDGVKTEEETWRILDEMERQGVRKVWLTPHIMEDMPNETAALQQKFLRLKQKYQGKVELALAAEYMLDNLFEERLEKDDLLPLEEGKRYLLVETSYFSPPMGLLSILQRTQKKGYYPLLAHPERYEYMQKKDYKILKEEHISFQLNVPSLIGRYGRHVQEKAEVLLKAGMYDRTGCDIHSIGCYKTLVASAVKSEVIGTLQKQSDQ</sequence>
<keyword evidence="3 5" id="KW-0378">Hydrolase</keyword>
<dbReference type="SUPFAM" id="SSF89550">
    <property type="entry name" value="PHP domain-like"/>
    <property type="match status" value="1"/>
</dbReference>
<dbReference type="EC" id="3.1.3.48" evidence="2"/>
<dbReference type="AlphaFoldDB" id="A0A174AHV4"/>
<evidence type="ECO:0000256" key="2">
    <source>
        <dbReference type="ARBA" id="ARBA00013064"/>
    </source>
</evidence>